<sequence length="163" mass="18827">MKFAATAGAVAAAAAAIKELLNLIPKTSFNESNDGQGQQRIEDSLLALHTAFERFQSCIEIQTEKLKTYAFSFTFVLIMFFGYIFWSHSVNEREKIQLELEYQQMFQMELVQQQMAQMEFTHQQIIEMKFAHQQQIYVIAIFSFVGIVVSFFFGALVAWIIKK</sequence>
<protein>
    <submittedName>
        <fullName evidence="3">Uncharacterized protein</fullName>
    </submittedName>
</protein>
<reference evidence="3" key="1">
    <citation type="submission" date="2022-11" db="UniProtKB">
        <authorList>
            <consortium name="WormBaseParasite"/>
        </authorList>
    </citation>
    <scope>IDENTIFICATION</scope>
</reference>
<keyword evidence="1" id="KW-1133">Transmembrane helix</keyword>
<evidence type="ECO:0000313" key="2">
    <source>
        <dbReference type="Proteomes" id="UP000887578"/>
    </source>
</evidence>
<keyword evidence="1" id="KW-0812">Transmembrane</keyword>
<name>A0A914QI38_9BILA</name>
<accession>A0A914QI38</accession>
<dbReference type="AlphaFoldDB" id="A0A914QI38"/>
<evidence type="ECO:0000256" key="1">
    <source>
        <dbReference type="SAM" id="Phobius"/>
    </source>
</evidence>
<dbReference type="WBParaSite" id="PDA_v2.g3233.t1">
    <property type="protein sequence ID" value="PDA_v2.g3233.t1"/>
    <property type="gene ID" value="PDA_v2.g3233"/>
</dbReference>
<dbReference type="Proteomes" id="UP000887578">
    <property type="component" value="Unplaced"/>
</dbReference>
<evidence type="ECO:0000313" key="3">
    <source>
        <dbReference type="WBParaSite" id="PDA_v2.g3233.t1"/>
    </source>
</evidence>
<organism evidence="2 3">
    <name type="scientific">Panagrolaimus davidi</name>
    <dbReference type="NCBI Taxonomy" id="227884"/>
    <lineage>
        <taxon>Eukaryota</taxon>
        <taxon>Metazoa</taxon>
        <taxon>Ecdysozoa</taxon>
        <taxon>Nematoda</taxon>
        <taxon>Chromadorea</taxon>
        <taxon>Rhabditida</taxon>
        <taxon>Tylenchina</taxon>
        <taxon>Panagrolaimomorpha</taxon>
        <taxon>Panagrolaimoidea</taxon>
        <taxon>Panagrolaimidae</taxon>
        <taxon>Panagrolaimus</taxon>
    </lineage>
</organism>
<proteinExistence type="predicted"/>
<keyword evidence="2" id="KW-1185">Reference proteome</keyword>
<keyword evidence="1" id="KW-0472">Membrane</keyword>
<feature type="transmembrane region" description="Helical" evidence="1">
    <location>
        <begin position="69"/>
        <end position="86"/>
    </location>
</feature>
<feature type="transmembrane region" description="Helical" evidence="1">
    <location>
        <begin position="136"/>
        <end position="161"/>
    </location>
</feature>